<dbReference type="OrthoDB" id="5342349at2"/>
<dbReference type="Pfam" id="PF04143">
    <property type="entry name" value="Sulf_transp"/>
    <property type="match status" value="1"/>
</dbReference>
<feature type="transmembrane region" description="Helical" evidence="9">
    <location>
        <begin position="197"/>
        <end position="217"/>
    </location>
</feature>
<dbReference type="AlphaFoldDB" id="A0A1M4TVR6"/>
<accession>A0A1M4TVR6</accession>
<sequence length="347" mass="35277">MLLETYDWGLEARTLQLLFGLGLGLVFGVAAQISRFCLRRAVAVDSEDRGAAGAVWLTAFATAILGFQLASAYGFVAIEDHRFLATDLAVLAIVVGGIAFGAGMVLTRGCVSRLTVLSATGNMRAATVLIIFAITAHAMLKGVLSPVRTALGSVTIDLPFASFAELSGGAALSGAIAVVAAAWLIQRFRPSWHHVALGVVIGLVPVLGWATTSVLLFDEFDPLAVQSAAFTLPWSDTLFWVIASTAVPAGFGTGFIGGILFGSFASAALRGELQTASFESAAQTGRYALGAVLMGFGGVLAGGCTVGAGLSGSASLSIAALVALVSIIAGAWATSRALSPNAVAVPA</sequence>
<evidence type="ECO:0000256" key="1">
    <source>
        <dbReference type="ARBA" id="ARBA00004429"/>
    </source>
</evidence>
<comment type="similarity">
    <text evidence="8">Belongs to the TsuA/YedE (TC 9.B.102) family.</text>
</comment>
<dbReference type="GO" id="GO:0005886">
    <property type="term" value="C:plasma membrane"/>
    <property type="evidence" value="ECO:0007669"/>
    <property type="project" value="UniProtKB-SubCell"/>
</dbReference>
<dbReference type="PANTHER" id="PTHR30574:SF1">
    <property type="entry name" value="SULPHUR TRANSPORT DOMAIN-CONTAINING PROTEIN"/>
    <property type="match status" value="1"/>
</dbReference>
<dbReference type="InterPro" id="IPR007272">
    <property type="entry name" value="Sulf_transp_TsuA/YedE"/>
</dbReference>
<feature type="transmembrane region" description="Helical" evidence="9">
    <location>
        <begin position="88"/>
        <end position="111"/>
    </location>
</feature>
<evidence type="ECO:0000256" key="5">
    <source>
        <dbReference type="ARBA" id="ARBA00022692"/>
    </source>
</evidence>
<keyword evidence="2" id="KW-0813">Transport</keyword>
<evidence type="ECO:0000256" key="7">
    <source>
        <dbReference type="ARBA" id="ARBA00023136"/>
    </source>
</evidence>
<evidence type="ECO:0000256" key="4">
    <source>
        <dbReference type="ARBA" id="ARBA00022519"/>
    </source>
</evidence>
<feature type="transmembrane region" description="Helical" evidence="9">
    <location>
        <begin position="15"/>
        <end position="38"/>
    </location>
</feature>
<comment type="subcellular location">
    <subcellularLocation>
        <location evidence="1">Cell inner membrane</location>
        <topology evidence="1">Multi-pass membrane protein</topology>
    </subcellularLocation>
</comment>
<feature type="transmembrane region" description="Helical" evidence="9">
    <location>
        <begin position="287"/>
        <end position="308"/>
    </location>
</feature>
<evidence type="ECO:0000256" key="2">
    <source>
        <dbReference type="ARBA" id="ARBA00022448"/>
    </source>
</evidence>
<feature type="transmembrane region" description="Helical" evidence="9">
    <location>
        <begin position="50"/>
        <end position="76"/>
    </location>
</feature>
<organism evidence="10 11">
    <name type="scientific">Litoreibacter ascidiaceicola</name>
    <dbReference type="NCBI Taxonomy" id="1486859"/>
    <lineage>
        <taxon>Bacteria</taxon>
        <taxon>Pseudomonadati</taxon>
        <taxon>Pseudomonadota</taxon>
        <taxon>Alphaproteobacteria</taxon>
        <taxon>Rhodobacterales</taxon>
        <taxon>Roseobacteraceae</taxon>
        <taxon>Litoreibacter</taxon>
    </lineage>
</organism>
<protein>
    <submittedName>
        <fullName evidence="10">Sulphur transport</fullName>
    </submittedName>
</protein>
<keyword evidence="7 9" id="KW-0472">Membrane</keyword>
<evidence type="ECO:0000256" key="9">
    <source>
        <dbReference type="SAM" id="Phobius"/>
    </source>
</evidence>
<keyword evidence="6 9" id="KW-1133">Transmembrane helix</keyword>
<feature type="transmembrane region" description="Helical" evidence="9">
    <location>
        <begin position="160"/>
        <end position="185"/>
    </location>
</feature>
<gene>
    <name evidence="10" type="ORF">SAMN05444273_101556</name>
</gene>
<dbReference type="STRING" id="1486859.SAMN05444273_101556"/>
<dbReference type="EMBL" id="FQUV01000001">
    <property type="protein sequence ID" value="SHE48493.1"/>
    <property type="molecule type" value="Genomic_DNA"/>
</dbReference>
<keyword evidence="4" id="KW-0997">Cell inner membrane</keyword>
<evidence type="ECO:0000256" key="3">
    <source>
        <dbReference type="ARBA" id="ARBA00022475"/>
    </source>
</evidence>
<keyword evidence="5 9" id="KW-0812">Transmembrane</keyword>
<reference evidence="11" key="1">
    <citation type="submission" date="2016-11" db="EMBL/GenBank/DDBJ databases">
        <authorList>
            <person name="Varghese N."/>
            <person name="Submissions S."/>
        </authorList>
    </citation>
    <scope>NUCLEOTIDE SEQUENCE [LARGE SCALE GENOMIC DNA]</scope>
    <source>
        <strain evidence="11">DSM 100566</strain>
    </source>
</reference>
<keyword evidence="11" id="KW-1185">Reference proteome</keyword>
<proteinExistence type="inferred from homology"/>
<feature type="transmembrane region" description="Helical" evidence="9">
    <location>
        <begin position="237"/>
        <end position="266"/>
    </location>
</feature>
<evidence type="ECO:0000256" key="8">
    <source>
        <dbReference type="ARBA" id="ARBA00035655"/>
    </source>
</evidence>
<dbReference type="RefSeq" id="WP_073140164.1">
    <property type="nucleotide sequence ID" value="NZ_FQUV01000001.1"/>
</dbReference>
<evidence type="ECO:0000256" key="6">
    <source>
        <dbReference type="ARBA" id="ARBA00022989"/>
    </source>
</evidence>
<evidence type="ECO:0000313" key="10">
    <source>
        <dbReference type="EMBL" id="SHE48493.1"/>
    </source>
</evidence>
<evidence type="ECO:0000313" key="11">
    <source>
        <dbReference type="Proteomes" id="UP000184144"/>
    </source>
</evidence>
<feature type="transmembrane region" description="Helical" evidence="9">
    <location>
        <begin position="314"/>
        <end position="333"/>
    </location>
</feature>
<dbReference type="Proteomes" id="UP000184144">
    <property type="component" value="Unassembled WGS sequence"/>
</dbReference>
<keyword evidence="3" id="KW-1003">Cell membrane</keyword>
<name>A0A1M4TVR6_9RHOB</name>
<dbReference type="PANTHER" id="PTHR30574">
    <property type="entry name" value="INNER MEMBRANE PROTEIN YEDE"/>
    <property type="match status" value="1"/>
</dbReference>
<feature type="transmembrane region" description="Helical" evidence="9">
    <location>
        <begin position="123"/>
        <end position="140"/>
    </location>
</feature>